<comment type="caution">
    <text evidence="7">The sequence shown here is derived from an EMBL/GenBank/DDBJ whole genome shotgun (WGS) entry which is preliminary data.</text>
</comment>
<dbReference type="InterPro" id="IPR006140">
    <property type="entry name" value="D-isomer_DH_NAD-bd"/>
</dbReference>
<accession>A0AAF1KN75</accession>
<name>A0AAF1KN75_9PROT</name>
<dbReference type="PANTHER" id="PTHR42789:SF1">
    <property type="entry name" value="D-ISOMER SPECIFIC 2-HYDROXYACID DEHYDROGENASE FAMILY PROTEIN (AFU_ORTHOLOGUE AFUA_6G10090)"/>
    <property type="match status" value="1"/>
</dbReference>
<keyword evidence="8" id="KW-1185">Reference proteome</keyword>
<keyword evidence="2 4" id="KW-0560">Oxidoreductase</keyword>
<evidence type="ECO:0000313" key="8">
    <source>
        <dbReference type="Proteomes" id="UP001196068"/>
    </source>
</evidence>
<dbReference type="SUPFAM" id="SSF52283">
    <property type="entry name" value="Formate/glycerate dehydrogenase catalytic domain-like"/>
    <property type="match status" value="1"/>
</dbReference>
<feature type="domain" description="D-isomer specific 2-hydroxyacid dehydrogenase catalytic" evidence="5">
    <location>
        <begin position="19"/>
        <end position="319"/>
    </location>
</feature>
<dbReference type="InterPro" id="IPR006139">
    <property type="entry name" value="D-isomer_2_OHA_DH_cat_dom"/>
</dbReference>
<dbReference type="SUPFAM" id="SSF51735">
    <property type="entry name" value="NAD(P)-binding Rossmann-fold domains"/>
    <property type="match status" value="1"/>
</dbReference>
<dbReference type="Gene3D" id="3.40.50.720">
    <property type="entry name" value="NAD(P)-binding Rossmann-like Domain"/>
    <property type="match status" value="2"/>
</dbReference>
<reference evidence="7" key="1">
    <citation type="submission" date="2020-01" db="EMBL/GenBank/DDBJ databases">
        <authorList>
            <person name="Rat A."/>
        </authorList>
    </citation>
    <scope>NUCLEOTIDE SEQUENCE</scope>
    <source>
        <strain evidence="7">LMG 28251</strain>
    </source>
</reference>
<dbReference type="InterPro" id="IPR029753">
    <property type="entry name" value="D-isomer_DH_CS"/>
</dbReference>
<dbReference type="AlphaFoldDB" id="A0AAF1KN75"/>
<comment type="similarity">
    <text evidence="1 4">Belongs to the D-isomer specific 2-hydroxyacid dehydrogenase family.</text>
</comment>
<dbReference type="PANTHER" id="PTHR42789">
    <property type="entry name" value="D-ISOMER SPECIFIC 2-HYDROXYACID DEHYDROGENASE FAMILY PROTEIN (AFU_ORTHOLOGUE AFUA_6G10090)"/>
    <property type="match status" value="1"/>
</dbReference>
<evidence type="ECO:0000256" key="2">
    <source>
        <dbReference type="ARBA" id="ARBA00023002"/>
    </source>
</evidence>
<dbReference type="PROSITE" id="PS00670">
    <property type="entry name" value="D_2_HYDROXYACID_DH_2"/>
    <property type="match status" value="1"/>
</dbReference>
<proteinExistence type="inferred from homology"/>
<evidence type="ECO:0000256" key="3">
    <source>
        <dbReference type="ARBA" id="ARBA00023027"/>
    </source>
</evidence>
<evidence type="ECO:0000259" key="6">
    <source>
        <dbReference type="Pfam" id="PF02826"/>
    </source>
</evidence>
<keyword evidence="3" id="KW-0520">NAD</keyword>
<protein>
    <submittedName>
        <fullName evidence="7">3-phosphoglycerate dehydrogenase</fullName>
    </submittedName>
</protein>
<evidence type="ECO:0000256" key="1">
    <source>
        <dbReference type="ARBA" id="ARBA00005854"/>
    </source>
</evidence>
<reference evidence="7" key="2">
    <citation type="journal article" date="2021" name="Syst. Appl. Microbiol.">
        <title>Roseomonas hellenica sp. nov., isolated from roots of wild-growing Alkanna tinctoria.</title>
        <authorList>
            <person name="Rat A."/>
            <person name="Naranjo H.D."/>
            <person name="Lebbe L."/>
            <person name="Cnockaert M."/>
            <person name="Krigas N."/>
            <person name="Grigoriadou K."/>
            <person name="Maloupa E."/>
            <person name="Willems A."/>
        </authorList>
    </citation>
    <scope>NUCLEOTIDE SEQUENCE</scope>
    <source>
        <strain evidence="7">LMG 28251</strain>
    </source>
</reference>
<dbReference type="GO" id="GO:0016616">
    <property type="term" value="F:oxidoreductase activity, acting on the CH-OH group of donors, NAD or NADP as acceptor"/>
    <property type="evidence" value="ECO:0007669"/>
    <property type="project" value="InterPro"/>
</dbReference>
<organism evidence="7 8">
    <name type="scientific">Plastoroseomonas arctica</name>
    <dbReference type="NCBI Taxonomy" id="1509237"/>
    <lineage>
        <taxon>Bacteria</taxon>
        <taxon>Pseudomonadati</taxon>
        <taxon>Pseudomonadota</taxon>
        <taxon>Alphaproteobacteria</taxon>
        <taxon>Acetobacterales</taxon>
        <taxon>Acetobacteraceae</taxon>
        <taxon>Plastoroseomonas</taxon>
    </lineage>
</organism>
<evidence type="ECO:0000256" key="4">
    <source>
        <dbReference type="RuleBase" id="RU003719"/>
    </source>
</evidence>
<dbReference type="InterPro" id="IPR050857">
    <property type="entry name" value="D-2-hydroxyacid_DH"/>
</dbReference>
<dbReference type="EMBL" id="JAAEDH010000028">
    <property type="protein sequence ID" value="MBR0657236.1"/>
    <property type="molecule type" value="Genomic_DNA"/>
</dbReference>
<dbReference type="GO" id="GO:0051287">
    <property type="term" value="F:NAD binding"/>
    <property type="evidence" value="ECO:0007669"/>
    <property type="project" value="InterPro"/>
</dbReference>
<dbReference type="InterPro" id="IPR036291">
    <property type="entry name" value="NAD(P)-bd_dom_sf"/>
</dbReference>
<feature type="domain" description="D-isomer specific 2-hydroxyacid dehydrogenase NAD-binding" evidence="6">
    <location>
        <begin position="110"/>
        <end position="287"/>
    </location>
</feature>
<sequence>MDFVPHPAFLETAAEDPALEIVRIAADQPEAAILAALAECDGYYVMASRDELAKPFHVTDALLAQLPRLLIAASYGAGYDTIDPEAGTRAGVLIVNQAGGNAEAVAEHAVGMMLGLLKRFPECHAAMRAGGAANRNAFMGRDILGKTVGLFGLGNVGTRVAEILRVAFRCRVLACDPYLDAATVTARGAEKMEKAEMLATSDVISVNCPLTSETRAMMDAEAFATMKPGAIFVTTARGSIHDEAALEAALASGHIAGAGLDVWEQEPPPADHPLLHHPRVIATQHTAGVTHESRKLITSIAAQAFSDVAAGRMPPRIINPAVIPAFAERYRAARGRAIG</sequence>
<evidence type="ECO:0000313" key="7">
    <source>
        <dbReference type="EMBL" id="MBR0657236.1"/>
    </source>
</evidence>
<dbReference type="Proteomes" id="UP001196068">
    <property type="component" value="Unassembled WGS sequence"/>
</dbReference>
<gene>
    <name evidence="7" type="ORF">GXW79_19325</name>
</gene>
<dbReference type="Pfam" id="PF02826">
    <property type="entry name" value="2-Hacid_dh_C"/>
    <property type="match status" value="1"/>
</dbReference>
<dbReference type="Pfam" id="PF00389">
    <property type="entry name" value="2-Hacid_dh"/>
    <property type="match status" value="1"/>
</dbReference>
<dbReference type="FunFam" id="3.40.50.720:FF:000203">
    <property type="entry name" value="D-3-phosphoglycerate dehydrogenase (SerA)"/>
    <property type="match status" value="1"/>
</dbReference>
<evidence type="ECO:0000259" key="5">
    <source>
        <dbReference type="Pfam" id="PF00389"/>
    </source>
</evidence>